<dbReference type="EMBL" id="JAFNEN010000948">
    <property type="protein sequence ID" value="KAG8175841.1"/>
    <property type="molecule type" value="Genomic_DNA"/>
</dbReference>
<name>A0AAV6TW08_9ARAC</name>
<gene>
    <name evidence="1" type="ORF">JTE90_013391</name>
</gene>
<keyword evidence="2" id="KW-1185">Reference proteome</keyword>
<organism evidence="1 2">
    <name type="scientific">Oedothorax gibbosus</name>
    <dbReference type="NCBI Taxonomy" id="931172"/>
    <lineage>
        <taxon>Eukaryota</taxon>
        <taxon>Metazoa</taxon>
        <taxon>Ecdysozoa</taxon>
        <taxon>Arthropoda</taxon>
        <taxon>Chelicerata</taxon>
        <taxon>Arachnida</taxon>
        <taxon>Araneae</taxon>
        <taxon>Araneomorphae</taxon>
        <taxon>Entelegynae</taxon>
        <taxon>Araneoidea</taxon>
        <taxon>Linyphiidae</taxon>
        <taxon>Erigoninae</taxon>
        <taxon>Oedothorax</taxon>
    </lineage>
</organism>
<dbReference type="Proteomes" id="UP000827092">
    <property type="component" value="Unassembled WGS sequence"/>
</dbReference>
<dbReference type="AlphaFoldDB" id="A0AAV6TW08"/>
<reference evidence="1 2" key="1">
    <citation type="journal article" date="2022" name="Nat. Ecol. Evol.">
        <title>A masculinizing supergene underlies an exaggerated male reproductive morph in a spider.</title>
        <authorList>
            <person name="Hendrickx F."/>
            <person name="De Corte Z."/>
            <person name="Sonet G."/>
            <person name="Van Belleghem S.M."/>
            <person name="Kostlbacher S."/>
            <person name="Vangestel C."/>
        </authorList>
    </citation>
    <scope>NUCLEOTIDE SEQUENCE [LARGE SCALE GENOMIC DNA]</scope>
    <source>
        <strain evidence="1">W744_W776</strain>
    </source>
</reference>
<sequence length="98" mass="10861">MWKQTTVLETLCRILQTRENATPSFHASGFLNSGSSPCSIRCRQGNIHDAGSDLLCRCRLHSTMVPTTKRRLCQCIKCGETMKLHAFNTGCSLATSQL</sequence>
<evidence type="ECO:0000313" key="1">
    <source>
        <dbReference type="EMBL" id="KAG8175841.1"/>
    </source>
</evidence>
<evidence type="ECO:0000313" key="2">
    <source>
        <dbReference type="Proteomes" id="UP000827092"/>
    </source>
</evidence>
<proteinExistence type="predicted"/>
<accession>A0AAV6TW08</accession>
<comment type="caution">
    <text evidence="1">The sequence shown here is derived from an EMBL/GenBank/DDBJ whole genome shotgun (WGS) entry which is preliminary data.</text>
</comment>
<protein>
    <submittedName>
        <fullName evidence="1">Uncharacterized protein</fullName>
    </submittedName>
</protein>